<proteinExistence type="predicted"/>
<protein>
    <submittedName>
        <fullName evidence="2">LysM peptidoglycan-binding domain-containing protein</fullName>
    </submittedName>
</protein>
<dbReference type="CDD" id="cd00118">
    <property type="entry name" value="LysM"/>
    <property type="match status" value="1"/>
</dbReference>
<dbReference type="PROSITE" id="PS51782">
    <property type="entry name" value="LYSM"/>
    <property type="match status" value="1"/>
</dbReference>
<organism evidence="2 3">
    <name type="scientific">Paenibacillus planticolens</name>
    <dbReference type="NCBI Taxonomy" id="2654976"/>
    <lineage>
        <taxon>Bacteria</taxon>
        <taxon>Bacillati</taxon>
        <taxon>Bacillota</taxon>
        <taxon>Bacilli</taxon>
        <taxon>Bacillales</taxon>
        <taxon>Paenibacillaceae</taxon>
        <taxon>Paenibacillus</taxon>
    </lineage>
</organism>
<dbReference type="InterPro" id="IPR018392">
    <property type="entry name" value="LysM"/>
</dbReference>
<name>A0ABX1ZHM3_9BACL</name>
<sequence length="230" mass="26358">MTMLQFHLSYNNGEERLQLPVNPERISVTTTRGYEDIEVTQLGEYTVIGNAKLREFSFSSFFPREYNPSYCEYAGFLPPWEIVRKIERWMNTGRPIRFTLTGQIYDESFFAVINEAVTIRSFNYYEVAGSPGDIYFDMSMKEYVFIEFRRLKQTTDASGDIEVTQDALRPDTSAKVANYTVVNGDSLFKIAARSSVYDNGDKWRDIYDANKSLIGPNPNSISTGMVLVIP</sequence>
<dbReference type="SUPFAM" id="SSF54106">
    <property type="entry name" value="LysM domain"/>
    <property type="match status" value="1"/>
</dbReference>
<keyword evidence="3" id="KW-1185">Reference proteome</keyword>
<dbReference type="PANTHER" id="PTHR34700:SF4">
    <property type="entry name" value="PHAGE-LIKE ELEMENT PBSX PROTEIN XKDP"/>
    <property type="match status" value="1"/>
</dbReference>
<gene>
    <name evidence="2" type="ORF">GC097_00405</name>
</gene>
<accession>A0ABX1ZHM3</accession>
<reference evidence="2 3" key="1">
    <citation type="submission" date="2019-10" db="EMBL/GenBank/DDBJ databases">
        <title>Description of Paenibacillus pedi sp. nov.</title>
        <authorList>
            <person name="Carlier A."/>
            <person name="Qi S."/>
        </authorList>
    </citation>
    <scope>NUCLEOTIDE SEQUENCE [LARGE SCALE GENOMIC DNA]</scope>
    <source>
        <strain evidence="2 3">LMG 31457</strain>
    </source>
</reference>
<dbReference type="InterPro" id="IPR052196">
    <property type="entry name" value="Bact_Kbp"/>
</dbReference>
<dbReference type="InterPro" id="IPR036779">
    <property type="entry name" value="LysM_dom_sf"/>
</dbReference>
<dbReference type="Proteomes" id="UP000618579">
    <property type="component" value="Unassembled WGS sequence"/>
</dbReference>
<evidence type="ECO:0000313" key="3">
    <source>
        <dbReference type="Proteomes" id="UP000618579"/>
    </source>
</evidence>
<dbReference type="Pfam" id="PF01476">
    <property type="entry name" value="LysM"/>
    <property type="match status" value="1"/>
</dbReference>
<dbReference type="SMART" id="SM00257">
    <property type="entry name" value="LysM"/>
    <property type="match status" value="1"/>
</dbReference>
<dbReference type="PANTHER" id="PTHR34700">
    <property type="entry name" value="POTASSIUM BINDING PROTEIN KBP"/>
    <property type="match status" value="1"/>
</dbReference>
<feature type="domain" description="LysM" evidence="1">
    <location>
        <begin position="177"/>
        <end position="229"/>
    </location>
</feature>
<dbReference type="Gene3D" id="3.10.350.10">
    <property type="entry name" value="LysM domain"/>
    <property type="match status" value="1"/>
</dbReference>
<comment type="caution">
    <text evidence="2">The sequence shown here is derived from an EMBL/GenBank/DDBJ whole genome shotgun (WGS) entry which is preliminary data.</text>
</comment>
<dbReference type="EMBL" id="WHNZ01000004">
    <property type="protein sequence ID" value="NOU98487.1"/>
    <property type="molecule type" value="Genomic_DNA"/>
</dbReference>
<evidence type="ECO:0000259" key="1">
    <source>
        <dbReference type="PROSITE" id="PS51782"/>
    </source>
</evidence>
<evidence type="ECO:0000313" key="2">
    <source>
        <dbReference type="EMBL" id="NOU98487.1"/>
    </source>
</evidence>